<dbReference type="RefSeq" id="WP_182304552.1">
    <property type="nucleotide sequence ID" value="NZ_CP059896.1"/>
</dbReference>
<organism evidence="1 2">
    <name type="scientific">Ciceribacter thiooxidans</name>
    <dbReference type="NCBI Taxonomy" id="1969821"/>
    <lineage>
        <taxon>Bacteria</taxon>
        <taxon>Pseudomonadati</taxon>
        <taxon>Pseudomonadota</taxon>
        <taxon>Alphaproteobacteria</taxon>
        <taxon>Hyphomicrobiales</taxon>
        <taxon>Rhizobiaceae</taxon>
        <taxon>Ciceribacter</taxon>
    </lineage>
</organism>
<protein>
    <submittedName>
        <fullName evidence="1">Uncharacterized protein</fullName>
    </submittedName>
</protein>
<evidence type="ECO:0000313" key="2">
    <source>
        <dbReference type="Proteomes" id="UP001595647"/>
    </source>
</evidence>
<reference evidence="2" key="1">
    <citation type="journal article" date="2019" name="Int. J. Syst. Evol. Microbiol.">
        <title>The Global Catalogue of Microorganisms (GCM) 10K type strain sequencing project: providing services to taxonomists for standard genome sequencing and annotation.</title>
        <authorList>
            <consortium name="The Broad Institute Genomics Platform"/>
            <consortium name="The Broad Institute Genome Sequencing Center for Infectious Disease"/>
            <person name="Wu L."/>
            <person name="Ma J."/>
        </authorList>
    </citation>
    <scope>NUCLEOTIDE SEQUENCE [LARGE SCALE GENOMIC DNA]</scope>
    <source>
        <strain evidence="2">KCTC 52231</strain>
    </source>
</reference>
<sequence>MSTYSINFNNNAGSSGITIYQKAPKTGDQSSVAWQTKSPLASPEIQVDWTVEYTTSDPSAAPGASGVALYDPNGALQSLESGPTFVLKL</sequence>
<dbReference type="EMBL" id="JBHRTG010000019">
    <property type="protein sequence ID" value="MFC3165228.1"/>
    <property type="molecule type" value="Genomic_DNA"/>
</dbReference>
<proteinExistence type="predicted"/>
<comment type="caution">
    <text evidence="1">The sequence shown here is derived from an EMBL/GenBank/DDBJ whole genome shotgun (WGS) entry which is preliminary data.</text>
</comment>
<evidence type="ECO:0000313" key="1">
    <source>
        <dbReference type="EMBL" id="MFC3165228.1"/>
    </source>
</evidence>
<accession>A0ABV7I5X4</accession>
<dbReference type="Proteomes" id="UP001595647">
    <property type="component" value="Unassembled WGS sequence"/>
</dbReference>
<gene>
    <name evidence="1" type="ORF">ACFOHV_18240</name>
</gene>
<keyword evidence="2" id="KW-1185">Reference proteome</keyword>
<name>A0ABV7I5X4_9HYPH</name>